<sequence length="140" mass="17103">MWQKRKRKKKVFLDQMRDIITDEHISERTTNTKKMFCMHFHEMIVISNLNEIPIRVLILQPLVLFRYHKKLLSRWMNRFLLIGIDFISYVLEREGIKGRNVGKFFHWFNDDVLELQKKILNADRTTEKNSRLRQEVVNEN</sequence>
<dbReference type="EMBL" id="JH712310">
    <property type="protein sequence ID" value="EFO19514.1"/>
    <property type="molecule type" value="Genomic_DNA"/>
</dbReference>
<proteinExistence type="predicted"/>
<name>A0A1S0TSR3_LOALO</name>
<reference evidence="1" key="1">
    <citation type="submission" date="2012-04" db="EMBL/GenBank/DDBJ databases">
        <title>The Genome Sequence of Loa loa.</title>
        <authorList>
            <consortium name="The Broad Institute Genome Sequencing Platform"/>
            <consortium name="Broad Institute Genome Sequencing Center for Infectious Disease"/>
            <person name="Nutman T.B."/>
            <person name="Fink D.L."/>
            <person name="Russ C."/>
            <person name="Young S."/>
            <person name="Zeng Q."/>
            <person name="Gargeya S."/>
            <person name="Alvarado L."/>
            <person name="Berlin A."/>
            <person name="Chapman S.B."/>
            <person name="Chen Z."/>
            <person name="Freedman E."/>
            <person name="Gellesch M."/>
            <person name="Goldberg J."/>
            <person name="Griggs A."/>
            <person name="Gujja S."/>
            <person name="Heilman E.R."/>
            <person name="Heiman D."/>
            <person name="Howarth C."/>
            <person name="Mehta T."/>
            <person name="Neiman D."/>
            <person name="Pearson M."/>
            <person name="Roberts A."/>
            <person name="Saif S."/>
            <person name="Shea T."/>
            <person name="Shenoy N."/>
            <person name="Sisk P."/>
            <person name="Stolte C."/>
            <person name="Sykes S."/>
            <person name="White J."/>
            <person name="Yandava C."/>
            <person name="Haas B."/>
            <person name="Henn M.R."/>
            <person name="Nusbaum C."/>
            <person name="Birren B."/>
        </authorList>
    </citation>
    <scope>NUCLEOTIDE SEQUENCE [LARGE SCALE GENOMIC DNA]</scope>
</reference>
<dbReference type="RefSeq" id="XP_003144556.1">
    <property type="nucleotide sequence ID" value="XM_003144508.1"/>
</dbReference>
<dbReference type="AlphaFoldDB" id="A0A1S0TSR3"/>
<gene>
    <name evidence="1" type="ORF">LOAG_08978</name>
</gene>
<organism evidence="1">
    <name type="scientific">Loa loa</name>
    <name type="common">Eye worm</name>
    <name type="synonym">Filaria loa</name>
    <dbReference type="NCBI Taxonomy" id="7209"/>
    <lineage>
        <taxon>Eukaryota</taxon>
        <taxon>Metazoa</taxon>
        <taxon>Ecdysozoa</taxon>
        <taxon>Nematoda</taxon>
        <taxon>Chromadorea</taxon>
        <taxon>Rhabditida</taxon>
        <taxon>Spirurina</taxon>
        <taxon>Spiruromorpha</taxon>
        <taxon>Filarioidea</taxon>
        <taxon>Onchocercidae</taxon>
        <taxon>Loa</taxon>
    </lineage>
</organism>
<dbReference type="GeneID" id="9946409"/>
<dbReference type="InParanoid" id="A0A1S0TSR3"/>
<accession>A0A1S0TSR3</accession>
<dbReference type="KEGG" id="loa:LOAG_08978"/>
<dbReference type="CTD" id="9946409"/>
<evidence type="ECO:0000313" key="1">
    <source>
        <dbReference type="EMBL" id="EFO19514.1"/>
    </source>
</evidence>
<protein>
    <submittedName>
        <fullName evidence="1">Uncharacterized protein</fullName>
    </submittedName>
</protein>